<dbReference type="PANTHER" id="PTHR33103">
    <property type="entry name" value="OS01G0153900 PROTEIN"/>
    <property type="match status" value="1"/>
</dbReference>
<dbReference type="STRING" id="71139.A0A059A8X3"/>
<protein>
    <recommendedName>
        <fullName evidence="3">DUF674 domain-containing protein</fullName>
    </recommendedName>
</protein>
<keyword evidence="1" id="KW-0472">Membrane</keyword>
<keyword evidence="1" id="KW-0812">Transmembrane</keyword>
<dbReference type="PANTHER" id="PTHR33103:SF19">
    <property type="entry name" value="OS09G0544700 PROTEIN"/>
    <property type="match status" value="1"/>
</dbReference>
<sequence length="299" mass="32635">MVASAIEQILCKESAQRPRPSMAAPKMSLKLLIDKRNQSVLFAEAGKDFVDFLFHFLALPVGTIVSLLPNVGGAVGLRSLYASVENLSDTYIEPREKEALLNPKAQSSGPDFLRLLLPEASPLAPINYYTCPHAAGGFTSALCGSCVTDSPSTRCSGCNNTMCKKLSWVAGPAAGAGGEGGYVRDVVTYMVMDNLVVKPMSTISYITLLNRFNVQEIRDIEEKVIDFGVDEAIELMITSLRSKRVLTDVFSGVLTDIQRGKTLPKRYSPTSETSLCYMLACCGLFLLLCTMMMKLFSRR</sequence>
<dbReference type="Pfam" id="PF05056">
    <property type="entry name" value="DUF674"/>
    <property type="match status" value="1"/>
</dbReference>
<evidence type="ECO:0008006" key="3">
    <source>
        <dbReference type="Google" id="ProtNLM"/>
    </source>
</evidence>
<gene>
    <name evidence="2" type="ORF">EUGRSUZ_J00062</name>
</gene>
<dbReference type="InParanoid" id="A0A059A8X3"/>
<evidence type="ECO:0000313" key="2">
    <source>
        <dbReference type="EMBL" id="KCW50278.1"/>
    </source>
</evidence>
<name>A0A059A8X3_EUCGR</name>
<dbReference type="Gramene" id="KCW50278">
    <property type="protein sequence ID" value="KCW50278"/>
    <property type="gene ID" value="EUGRSUZ_J00062"/>
</dbReference>
<dbReference type="EMBL" id="KK198762">
    <property type="protein sequence ID" value="KCW50278.1"/>
    <property type="molecule type" value="Genomic_DNA"/>
</dbReference>
<proteinExistence type="predicted"/>
<dbReference type="OMA" id="KMASIMP"/>
<organism evidence="2">
    <name type="scientific">Eucalyptus grandis</name>
    <name type="common">Flooded gum</name>
    <dbReference type="NCBI Taxonomy" id="71139"/>
    <lineage>
        <taxon>Eukaryota</taxon>
        <taxon>Viridiplantae</taxon>
        <taxon>Streptophyta</taxon>
        <taxon>Embryophyta</taxon>
        <taxon>Tracheophyta</taxon>
        <taxon>Spermatophyta</taxon>
        <taxon>Magnoliopsida</taxon>
        <taxon>eudicotyledons</taxon>
        <taxon>Gunneridae</taxon>
        <taxon>Pentapetalae</taxon>
        <taxon>rosids</taxon>
        <taxon>malvids</taxon>
        <taxon>Myrtales</taxon>
        <taxon>Myrtaceae</taxon>
        <taxon>Myrtoideae</taxon>
        <taxon>Eucalypteae</taxon>
        <taxon>Eucalyptus</taxon>
    </lineage>
</organism>
<feature type="transmembrane region" description="Helical" evidence="1">
    <location>
        <begin position="277"/>
        <end position="296"/>
    </location>
</feature>
<accession>A0A059A8X3</accession>
<dbReference type="FunCoup" id="A0A059A8X3">
    <property type="interactions" value="60"/>
</dbReference>
<dbReference type="AlphaFoldDB" id="A0A059A8X3"/>
<evidence type="ECO:0000256" key="1">
    <source>
        <dbReference type="SAM" id="Phobius"/>
    </source>
</evidence>
<keyword evidence="1" id="KW-1133">Transmembrane helix</keyword>
<dbReference type="InterPro" id="IPR007750">
    <property type="entry name" value="DUF674"/>
</dbReference>
<reference evidence="2" key="1">
    <citation type="submission" date="2013-07" db="EMBL/GenBank/DDBJ databases">
        <title>The genome of Eucalyptus grandis.</title>
        <authorList>
            <person name="Schmutz J."/>
            <person name="Hayes R."/>
            <person name="Myburg A."/>
            <person name="Tuskan G."/>
            <person name="Grattapaglia D."/>
            <person name="Rokhsar D.S."/>
        </authorList>
    </citation>
    <scope>NUCLEOTIDE SEQUENCE</scope>
    <source>
        <tissue evidence="2">Leaf extractions</tissue>
    </source>
</reference>